<comment type="similarity">
    <text evidence="1">Belongs to the bacterial solute-binding protein 3 family.</text>
</comment>
<proteinExistence type="inferred from homology"/>
<dbReference type="PANTHER" id="PTHR35936">
    <property type="entry name" value="MEMBRANE-BOUND LYTIC MUREIN TRANSGLYCOSYLASE F"/>
    <property type="match status" value="1"/>
</dbReference>
<accession>A0A1H6FFU3</accession>
<dbReference type="Pfam" id="PF00497">
    <property type="entry name" value="SBP_bac_3"/>
    <property type="match status" value="1"/>
</dbReference>
<dbReference type="PANTHER" id="PTHR35936:SF25">
    <property type="entry name" value="ABC TRANSPORTER SUBSTRATE-BINDING PROTEIN"/>
    <property type="match status" value="1"/>
</dbReference>
<dbReference type="RefSeq" id="WP_177428589.1">
    <property type="nucleotide sequence ID" value="NZ_FMSV02000542.1"/>
</dbReference>
<evidence type="ECO:0000256" key="1">
    <source>
        <dbReference type="ARBA" id="ARBA00010333"/>
    </source>
</evidence>
<dbReference type="InterPro" id="IPR001638">
    <property type="entry name" value="Solute-binding_3/MltF_N"/>
</dbReference>
<protein>
    <submittedName>
        <fullName evidence="4">Bacterial extracellular solute-binding proteins, family 3</fullName>
    </submittedName>
</protein>
<keyword evidence="5" id="KW-1185">Reference proteome</keyword>
<dbReference type="Gene3D" id="3.40.190.10">
    <property type="entry name" value="Periplasmic binding protein-like II"/>
    <property type="match status" value="2"/>
</dbReference>
<reference evidence="4 5" key="1">
    <citation type="submission" date="2016-10" db="EMBL/GenBank/DDBJ databases">
        <authorList>
            <person name="de Groot N.N."/>
        </authorList>
    </citation>
    <scope>NUCLEOTIDE SEQUENCE [LARGE SCALE GENOMIC DNA]</scope>
    <source>
        <strain evidence="4">MBHS1</strain>
    </source>
</reference>
<organism evidence="4 5">
    <name type="scientific">Candidatus Venteria ishoeyi</name>
    <dbReference type="NCBI Taxonomy" id="1899563"/>
    <lineage>
        <taxon>Bacteria</taxon>
        <taxon>Pseudomonadati</taxon>
        <taxon>Pseudomonadota</taxon>
        <taxon>Gammaproteobacteria</taxon>
        <taxon>Thiotrichales</taxon>
        <taxon>Thiotrichaceae</taxon>
        <taxon>Venteria</taxon>
    </lineage>
</organism>
<evidence type="ECO:0000313" key="4">
    <source>
        <dbReference type="EMBL" id="SEH07905.1"/>
    </source>
</evidence>
<name>A0A1H6FFU3_9GAMM</name>
<keyword evidence="2" id="KW-0732">Signal</keyword>
<dbReference type="AlphaFoldDB" id="A0A1H6FFU3"/>
<dbReference type="Proteomes" id="UP000236724">
    <property type="component" value="Unassembled WGS sequence"/>
</dbReference>
<evidence type="ECO:0000256" key="2">
    <source>
        <dbReference type="ARBA" id="ARBA00022729"/>
    </source>
</evidence>
<dbReference type="SUPFAM" id="SSF53850">
    <property type="entry name" value="Periplasmic binding protein-like II"/>
    <property type="match status" value="1"/>
</dbReference>
<gene>
    <name evidence="4" type="ORF">MBHS_03792</name>
</gene>
<dbReference type="EMBL" id="FMSV02000542">
    <property type="protein sequence ID" value="SEH07905.1"/>
    <property type="molecule type" value="Genomic_DNA"/>
</dbReference>
<feature type="domain" description="Solute-binding protein family 3/N-terminal" evidence="3">
    <location>
        <begin position="39"/>
        <end position="247"/>
    </location>
</feature>
<evidence type="ECO:0000259" key="3">
    <source>
        <dbReference type="Pfam" id="PF00497"/>
    </source>
</evidence>
<sequence>MISGNLRLILLFIFYCFYSPLFAENTLPPLGVYIYERPPLFNIKDTDNISGIIAEPTAQVFEMAKVPFRWRITSSKAVLKKLEQNTQALCGTGWFKNTEREKFAKYSLPIYQDGARVIMIRANDAAVKKHTFFTHLFADNSLKAGLKKGYSYGPYIDDRIKELSPQVVMTNQGGEGMIRMLLKGRFDYFLLIQEQAEYLLSLPDYQSQIELKTFKDIFPGCFRYILCSLKTDDNIMHRINQAITKLKLAR</sequence>
<evidence type="ECO:0000313" key="5">
    <source>
        <dbReference type="Proteomes" id="UP000236724"/>
    </source>
</evidence>